<dbReference type="SUPFAM" id="SSF51735">
    <property type="entry name" value="NAD(P)-binding Rossmann-fold domains"/>
    <property type="match status" value="1"/>
</dbReference>
<keyword evidence="4" id="KW-0276">Fatty acid metabolism</keyword>
<evidence type="ECO:0000256" key="2">
    <source>
        <dbReference type="ARBA" id="ARBA00005005"/>
    </source>
</evidence>
<reference evidence="11 12" key="1">
    <citation type="journal article" date="2016" name="Genome Biol. Evol.">
        <title>Gene Family Evolution Reflects Adaptation to Soil Environmental Stressors in the Genome of the Collembolan Orchesella cincta.</title>
        <authorList>
            <person name="Faddeeva-Vakhrusheva A."/>
            <person name="Derks M.F."/>
            <person name="Anvar S.Y."/>
            <person name="Agamennone V."/>
            <person name="Suring W."/>
            <person name="Smit S."/>
            <person name="van Straalen N.M."/>
            <person name="Roelofs D."/>
        </authorList>
    </citation>
    <scope>NUCLEOTIDE SEQUENCE [LARGE SCALE GENOMIC DNA]</scope>
    <source>
        <tissue evidence="11">Mixed pool</tissue>
    </source>
</reference>
<comment type="pathway">
    <text evidence="2">Lipid metabolism; fatty acid beta-oxidation.</text>
</comment>
<dbReference type="InterPro" id="IPR020904">
    <property type="entry name" value="Sc_DH/Rdtase_CS"/>
</dbReference>
<dbReference type="InterPro" id="IPR002539">
    <property type="entry name" value="MaoC-like_dom"/>
</dbReference>
<dbReference type="GO" id="GO:0018812">
    <property type="term" value="F:3-hydroxyacyl-CoA dehydratase activity"/>
    <property type="evidence" value="ECO:0007669"/>
    <property type="project" value="UniProtKB-ARBA"/>
</dbReference>
<keyword evidence="5" id="KW-0560">Oxidoreductase</keyword>
<dbReference type="Pfam" id="PF01575">
    <property type="entry name" value="MaoC_dehydratas"/>
    <property type="match status" value="1"/>
</dbReference>
<feature type="domain" description="Ketoreductase" evidence="10">
    <location>
        <begin position="10"/>
        <end position="203"/>
    </location>
</feature>
<dbReference type="GO" id="GO:0016491">
    <property type="term" value="F:oxidoreductase activity"/>
    <property type="evidence" value="ECO:0007669"/>
    <property type="project" value="UniProtKB-KW"/>
</dbReference>
<evidence type="ECO:0000256" key="6">
    <source>
        <dbReference type="ARBA" id="ARBA00023098"/>
    </source>
</evidence>
<gene>
    <name evidence="11" type="ORF">Ocin01_09051</name>
</gene>
<dbReference type="UniPathway" id="UPA00659"/>
<comment type="subcellular location">
    <subcellularLocation>
        <location evidence="1">Peroxisome</location>
    </subcellularLocation>
</comment>
<comment type="similarity">
    <text evidence="3">Belongs to the short-chain dehydrogenases/reductases (SDR) family.</text>
</comment>
<dbReference type="InterPro" id="IPR054357">
    <property type="entry name" value="MFE-2_N"/>
</dbReference>
<evidence type="ECO:0000313" key="11">
    <source>
        <dbReference type="EMBL" id="ODM97629.1"/>
    </source>
</evidence>
<proteinExistence type="inferred from homology"/>
<dbReference type="PROSITE" id="PS00061">
    <property type="entry name" value="ADH_SHORT"/>
    <property type="match status" value="1"/>
</dbReference>
<evidence type="ECO:0000256" key="1">
    <source>
        <dbReference type="ARBA" id="ARBA00004275"/>
    </source>
</evidence>
<evidence type="ECO:0000256" key="9">
    <source>
        <dbReference type="ARBA" id="ARBA00073497"/>
    </source>
</evidence>
<name>A0A1D2MX58_ORCCI</name>
<evidence type="ECO:0000313" key="12">
    <source>
        <dbReference type="Proteomes" id="UP000094527"/>
    </source>
</evidence>
<dbReference type="Gene3D" id="3.40.50.720">
    <property type="entry name" value="NAD(P)-binding Rossmann-like Domain"/>
    <property type="match status" value="1"/>
</dbReference>
<dbReference type="PRINTS" id="PR00080">
    <property type="entry name" value="SDRFAMILY"/>
</dbReference>
<dbReference type="Proteomes" id="UP000094527">
    <property type="component" value="Unassembled WGS sequence"/>
</dbReference>
<dbReference type="STRING" id="48709.A0A1D2MX58"/>
<evidence type="ECO:0000256" key="5">
    <source>
        <dbReference type="ARBA" id="ARBA00023002"/>
    </source>
</evidence>
<keyword evidence="6" id="KW-0443">Lipid metabolism</keyword>
<dbReference type="InterPro" id="IPR029069">
    <property type="entry name" value="HotDog_dom_sf"/>
</dbReference>
<dbReference type="AlphaFoldDB" id="A0A1D2MX58"/>
<dbReference type="Gene3D" id="1.10.287.4290">
    <property type="match status" value="1"/>
</dbReference>
<dbReference type="PANTHER" id="PTHR45024:SF2">
    <property type="entry name" value="SCP2 DOMAIN-CONTAINING PROTEIN"/>
    <property type="match status" value="1"/>
</dbReference>
<evidence type="ECO:0000256" key="7">
    <source>
        <dbReference type="ARBA" id="ARBA00023140"/>
    </source>
</evidence>
<dbReference type="SMART" id="SM00822">
    <property type="entry name" value="PKS_KR"/>
    <property type="match status" value="1"/>
</dbReference>
<dbReference type="PANTHER" id="PTHR45024">
    <property type="entry name" value="DEHYDROGENASES, SHORT CHAIN"/>
    <property type="match status" value="1"/>
</dbReference>
<keyword evidence="7" id="KW-0576">Peroxisome</keyword>
<dbReference type="Pfam" id="PF22622">
    <property type="entry name" value="MFE-2_hydrat-2_N"/>
    <property type="match status" value="1"/>
</dbReference>
<sequence>MNRLLRFDGRVVVVTGAGGGLGKAYALLFADRGASVVVNDLGGTAQGDGSSQRAADSVVDEIKRKGGKAVPNYDSVTEGEKIIETAVQKFGRIDILVNNAGILRDRSFVKMTQEDWDVINQVHVVGSFKTAKAAWEHFRKQNYGRVINTSSVAGLLGNFGQSNYSAAKSGIVGFSNTLAKEGARYNIHTNTIVPMAGSRLTESVFPPELHAALKPELIAPVVAWLCHEDCNENGVVIEAAAGFAAKYQWQRAGGAVLRSSLSDDVTVEAVRDKWSQVTDLTTNADYPTAPEEAMGKLMDALRLQEKGLGSTENISRANLSQLSFPEIKVKYNVNQAILYALGLGVRLTDAEGMNYLYENSDDFRVLPTFPVVPAMQCMYEVLKFPSLNVDFTQILHGEQYVELLRPLEPDAELTLRTEVVEVLDKISGCVYVIKVSGDDEQGPVFVTEWHAFEVGAGKFGGQRDTSKPMTRPIPAPKRSPDAVLSFKTDEGLAALYRLSGDANPLHIDPSFAQMGGFSKPILHGLCTYGIAVRLILNKYANADPKLFRCVKGRFSKPVYPGQTLEVLTWKENTRVPFEVRVKETGQTVISGGYVDLINQTSKL</sequence>
<dbReference type="Gene3D" id="3.10.129.10">
    <property type="entry name" value="Hotdog Thioesterase"/>
    <property type="match status" value="1"/>
</dbReference>
<accession>A0A1D2MX58</accession>
<keyword evidence="12" id="KW-1185">Reference proteome</keyword>
<evidence type="ECO:0000256" key="4">
    <source>
        <dbReference type="ARBA" id="ARBA00022832"/>
    </source>
</evidence>
<dbReference type="InterPro" id="IPR002347">
    <property type="entry name" value="SDR_fam"/>
</dbReference>
<dbReference type="OMA" id="WATKVHT"/>
<dbReference type="PRINTS" id="PR00081">
    <property type="entry name" value="GDHRDH"/>
</dbReference>
<dbReference type="InterPro" id="IPR036291">
    <property type="entry name" value="NAD(P)-bd_dom_sf"/>
</dbReference>
<dbReference type="InterPro" id="IPR051687">
    <property type="entry name" value="Peroxisomal_Beta-Oxidation"/>
</dbReference>
<dbReference type="GO" id="GO:0005777">
    <property type="term" value="C:peroxisome"/>
    <property type="evidence" value="ECO:0007669"/>
    <property type="project" value="UniProtKB-SubCell"/>
</dbReference>
<dbReference type="SUPFAM" id="SSF54637">
    <property type="entry name" value="Thioesterase/thiol ester dehydrase-isomerase"/>
    <property type="match status" value="2"/>
</dbReference>
<dbReference type="CDD" id="cd03448">
    <property type="entry name" value="HDE_HSD"/>
    <property type="match status" value="1"/>
</dbReference>
<evidence type="ECO:0000256" key="3">
    <source>
        <dbReference type="ARBA" id="ARBA00006484"/>
    </source>
</evidence>
<comment type="caution">
    <text evidence="11">The sequence shown here is derived from an EMBL/GenBank/DDBJ whole genome shotgun (WGS) entry which is preliminary data.</text>
</comment>
<evidence type="ECO:0000256" key="8">
    <source>
        <dbReference type="ARBA" id="ARBA00023239"/>
    </source>
</evidence>
<dbReference type="InterPro" id="IPR057326">
    <property type="entry name" value="KR_dom"/>
</dbReference>
<dbReference type="OrthoDB" id="3592703at2759"/>
<dbReference type="CDD" id="cd05353">
    <property type="entry name" value="hydroxyacyl-CoA-like_DH_SDR_c-like"/>
    <property type="match status" value="1"/>
</dbReference>
<organism evidence="11 12">
    <name type="scientific">Orchesella cincta</name>
    <name type="common">Springtail</name>
    <name type="synonym">Podura cincta</name>
    <dbReference type="NCBI Taxonomy" id="48709"/>
    <lineage>
        <taxon>Eukaryota</taxon>
        <taxon>Metazoa</taxon>
        <taxon>Ecdysozoa</taxon>
        <taxon>Arthropoda</taxon>
        <taxon>Hexapoda</taxon>
        <taxon>Collembola</taxon>
        <taxon>Entomobryomorpha</taxon>
        <taxon>Entomobryoidea</taxon>
        <taxon>Orchesellidae</taxon>
        <taxon>Orchesellinae</taxon>
        <taxon>Orchesella</taxon>
    </lineage>
</organism>
<dbReference type="FunFam" id="3.40.50.720:FF:000185">
    <property type="entry name" value="peroxisomal multifunctional enzyme type 2"/>
    <property type="match status" value="1"/>
</dbReference>
<protein>
    <recommendedName>
        <fullName evidence="9">Peroxisomal multifunctional enzyme type 2</fullName>
    </recommendedName>
</protein>
<dbReference type="EMBL" id="LJIJ01000426">
    <property type="protein sequence ID" value="ODM97629.1"/>
    <property type="molecule type" value="Genomic_DNA"/>
</dbReference>
<dbReference type="GO" id="GO:0006635">
    <property type="term" value="P:fatty acid beta-oxidation"/>
    <property type="evidence" value="ECO:0007669"/>
    <property type="project" value="UniProtKB-UniPathway"/>
</dbReference>
<keyword evidence="8" id="KW-0456">Lyase</keyword>
<evidence type="ECO:0000259" key="10">
    <source>
        <dbReference type="SMART" id="SM00822"/>
    </source>
</evidence>
<dbReference type="Pfam" id="PF00106">
    <property type="entry name" value="adh_short"/>
    <property type="match status" value="1"/>
</dbReference>